<evidence type="ECO:0000313" key="2">
    <source>
        <dbReference type="EMBL" id="MFF5918256.1"/>
    </source>
</evidence>
<keyword evidence="3" id="KW-1185">Reference proteome</keyword>
<protein>
    <submittedName>
        <fullName evidence="2">Uncharacterized protein</fullName>
    </submittedName>
</protein>
<keyword evidence="1" id="KW-1133">Transmembrane helix</keyword>
<evidence type="ECO:0000256" key="1">
    <source>
        <dbReference type="SAM" id="Phobius"/>
    </source>
</evidence>
<name>A0ABW6XL91_9ACTN</name>
<sequence>MNGTPSASGAALVALGAAACCVWAGLRRTGWSLRPFVTRLGRV</sequence>
<keyword evidence="1" id="KW-0812">Transmembrane</keyword>
<dbReference type="RefSeq" id="WP_388305803.1">
    <property type="nucleotide sequence ID" value="NZ_JBIBDZ010000002.1"/>
</dbReference>
<accession>A0ABW6XL91</accession>
<evidence type="ECO:0000313" key="3">
    <source>
        <dbReference type="Proteomes" id="UP001602370"/>
    </source>
</evidence>
<organism evidence="2 3">
    <name type="scientific">Streptomyces flavochromogenes</name>
    <dbReference type="NCBI Taxonomy" id="68199"/>
    <lineage>
        <taxon>Bacteria</taxon>
        <taxon>Bacillati</taxon>
        <taxon>Actinomycetota</taxon>
        <taxon>Actinomycetes</taxon>
        <taxon>Kitasatosporales</taxon>
        <taxon>Streptomycetaceae</taxon>
        <taxon>Streptomyces</taxon>
    </lineage>
</organism>
<comment type="caution">
    <text evidence="2">The sequence shown here is derived from an EMBL/GenBank/DDBJ whole genome shotgun (WGS) entry which is preliminary data.</text>
</comment>
<keyword evidence="1" id="KW-0472">Membrane</keyword>
<feature type="transmembrane region" description="Helical" evidence="1">
    <location>
        <begin position="6"/>
        <end position="26"/>
    </location>
</feature>
<proteinExistence type="predicted"/>
<gene>
    <name evidence="2" type="ORF">ACFY8C_07920</name>
</gene>
<reference evidence="2 3" key="1">
    <citation type="submission" date="2024-10" db="EMBL/GenBank/DDBJ databases">
        <title>The Natural Products Discovery Center: Release of the First 8490 Sequenced Strains for Exploring Actinobacteria Biosynthetic Diversity.</title>
        <authorList>
            <person name="Kalkreuter E."/>
            <person name="Kautsar S.A."/>
            <person name="Yang D."/>
            <person name="Bader C.D."/>
            <person name="Teijaro C.N."/>
            <person name="Fluegel L."/>
            <person name="Davis C.M."/>
            <person name="Simpson J.R."/>
            <person name="Lauterbach L."/>
            <person name="Steele A.D."/>
            <person name="Gui C."/>
            <person name="Meng S."/>
            <person name="Li G."/>
            <person name="Viehrig K."/>
            <person name="Ye F."/>
            <person name="Su P."/>
            <person name="Kiefer A.F."/>
            <person name="Nichols A."/>
            <person name="Cepeda A.J."/>
            <person name="Yan W."/>
            <person name="Fan B."/>
            <person name="Jiang Y."/>
            <person name="Adhikari A."/>
            <person name="Zheng C.-J."/>
            <person name="Schuster L."/>
            <person name="Cowan T.M."/>
            <person name="Smanski M.J."/>
            <person name="Chevrette M.G."/>
            <person name="De Carvalho L.P.S."/>
            <person name="Shen B."/>
        </authorList>
    </citation>
    <scope>NUCLEOTIDE SEQUENCE [LARGE SCALE GENOMIC DNA]</scope>
    <source>
        <strain evidence="2 3">NPDC012605</strain>
    </source>
</reference>
<dbReference type="Proteomes" id="UP001602370">
    <property type="component" value="Unassembled WGS sequence"/>
</dbReference>
<dbReference type="EMBL" id="JBIBDZ010000002">
    <property type="protein sequence ID" value="MFF5918256.1"/>
    <property type="molecule type" value="Genomic_DNA"/>
</dbReference>